<evidence type="ECO:0000313" key="2">
    <source>
        <dbReference type="EMBL" id="HIY21652.1"/>
    </source>
</evidence>
<feature type="transmembrane region" description="Helical" evidence="1">
    <location>
        <begin position="6"/>
        <end position="27"/>
    </location>
</feature>
<evidence type="ECO:0000313" key="3">
    <source>
        <dbReference type="Proteomes" id="UP000823868"/>
    </source>
</evidence>
<keyword evidence="1" id="KW-0812">Transmembrane</keyword>
<comment type="caution">
    <text evidence="2">The sequence shown here is derived from an EMBL/GenBank/DDBJ whole genome shotgun (WGS) entry which is preliminary data.</text>
</comment>
<sequence>MSIADICNLTAWVLCAVVAFLLVRDFIRTELYFLREKQKDASKLKEEGVVEDGTEHS</sequence>
<reference evidence="2" key="1">
    <citation type="journal article" date="2021" name="PeerJ">
        <title>Extensive microbial diversity within the chicken gut microbiome revealed by metagenomics and culture.</title>
        <authorList>
            <person name="Gilroy R."/>
            <person name="Ravi A."/>
            <person name="Getino M."/>
            <person name="Pursley I."/>
            <person name="Horton D.L."/>
            <person name="Alikhan N.F."/>
            <person name="Baker D."/>
            <person name="Gharbi K."/>
            <person name="Hall N."/>
            <person name="Watson M."/>
            <person name="Adriaenssens E.M."/>
            <person name="Foster-Nyarko E."/>
            <person name="Jarju S."/>
            <person name="Secka A."/>
            <person name="Antonio M."/>
            <person name="Oren A."/>
            <person name="Chaudhuri R.R."/>
            <person name="La Ragione R."/>
            <person name="Hildebrand F."/>
            <person name="Pallen M.J."/>
        </authorList>
    </citation>
    <scope>NUCLEOTIDE SEQUENCE</scope>
    <source>
        <strain evidence="2">ChiBcec16_6824</strain>
    </source>
</reference>
<reference evidence="2" key="2">
    <citation type="submission" date="2021-04" db="EMBL/GenBank/DDBJ databases">
        <authorList>
            <person name="Gilroy R."/>
        </authorList>
    </citation>
    <scope>NUCLEOTIDE SEQUENCE</scope>
    <source>
        <strain evidence="2">ChiBcec16_6824</strain>
    </source>
</reference>
<proteinExistence type="predicted"/>
<evidence type="ECO:0000256" key="1">
    <source>
        <dbReference type="SAM" id="Phobius"/>
    </source>
</evidence>
<dbReference type="EMBL" id="DXDX01000130">
    <property type="protein sequence ID" value="HIY21652.1"/>
    <property type="molecule type" value="Genomic_DNA"/>
</dbReference>
<protein>
    <submittedName>
        <fullName evidence="2">Uncharacterized protein</fullName>
    </submittedName>
</protein>
<dbReference type="AlphaFoldDB" id="A0A9D1Y954"/>
<name>A0A9D1Y954_9FIRM</name>
<keyword evidence="1" id="KW-1133">Transmembrane helix</keyword>
<organism evidence="2 3">
    <name type="scientific">Candidatus Flavonifractor merdigallinarum</name>
    <dbReference type="NCBI Taxonomy" id="2838589"/>
    <lineage>
        <taxon>Bacteria</taxon>
        <taxon>Bacillati</taxon>
        <taxon>Bacillota</taxon>
        <taxon>Clostridia</taxon>
        <taxon>Eubacteriales</taxon>
        <taxon>Oscillospiraceae</taxon>
        <taxon>Flavonifractor</taxon>
    </lineage>
</organism>
<keyword evidence="1" id="KW-0472">Membrane</keyword>
<gene>
    <name evidence="2" type="ORF">H9841_07125</name>
</gene>
<dbReference type="Proteomes" id="UP000823868">
    <property type="component" value="Unassembled WGS sequence"/>
</dbReference>
<accession>A0A9D1Y954</accession>